<reference evidence="3 4" key="1">
    <citation type="journal article" date="2019" name="Int. J. Syst. Evol. Microbiol.">
        <title>The Global Catalogue of Microorganisms (GCM) 10K type strain sequencing project: providing services to taxonomists for standard genome sequencing and annotation.</title>
        <authorList>
            <consortium name="The Broad Institute Genomics Platform"/>
            <consortium name="The Broad Institute Genome Sequencing Center for Infectious Disease"/>
            <person name="Wu L."/>
            <person name="Ma J."/>
        </authorList>
    </citation>
    <scope>NUCLEOTIDE SEQUENCE [LARGE SCALE GENOMIC DNA]</scope>
    <source>
        <strain evidence="3 4">JCM 14307</strain>
    </source>
</reference>
<evidence type="ECO:0000313" key="4">
    <source>
        <dbReference type="Proteomes" id="UP001500280"/>
    </source>
</evidence>
<proteinExistence type="predicted"/>
<sequence>MRYLDLYDVLAVAARVLRCESDEAVRRTNLDTVQRVLSDVRRTGGLAEASAVLLAGLVSDRPFDGANRVVAVAVVLQFTALNHADLRLEPVAEVDEVLDRIAAGDATGVADFVRERLDEFDDWMGRRVGMYERFTELARKVVIVAQEEARQLNHSYIGTEHVLLGLIGTAEGGASKLLAATSASAVRELVLEIVGRGQRSPDGFVPFTPRAKATLEDSYLEARRLGSEDIDTEHLLLGLLKDTDGVAAQVLSRLGVEIDAVRSLTEQRIDRRKRSRTAVEAMVAGDPDWTTYGRRHHLIAELHAVLDENERLHEQVAKLRDLLRKNDIDPDL</sequence>
<dbReference type="PROSITE" id="PS51903">
    <property type="entry name" value="CLP_R"/>
    <property type="match status" value="1"/>
</dbReference>
<organism evidence="3 4">
    <name type="scientific">Kribbella yunnanensis</name>
    <dbReference type="NCBI Taxonomy" id="190194"/>
    <lineage>
        <taxon>Bacteria</taxon>
        <taxon>Bacillati</taxon>
        <taxon>Actinomycetota</taxon>
        <taxon>Actinomycetes</taxon>
        <taxon>Propionibacteriales</taxon>
        <taxon>Kribbellaceae</taxon>
        <taxon>Kribbella</taxon>
    </lineage>
</organism>
<feature type="domain" description="Clp R" evidence="2">
    <location>
        <begin position="131"/>
        <end position="272"/>
    </location>
</feature>
<dbReference type="RefSeq" id="WP_344146933.1">
    <property type="nucleotide sequence ID" value="NZ_BAAANF010000004.1"/>
</dbReference>
<dbReference type="Pfam" id="PF02861">
    <property type="entry name" value="Clp_N"/>
    <property type="match status" value="1"/>
</dbReference>
<dbReference type="Gene3D" id="1.10.1780.10">
    <property type="entry name" value="Clp, N-terminal domain"/>
    <property type="match status" value="1"/>
</dbReference>
<protein>
    <recommendedName>
        <fullName evidence="2">Clp R domain-containing protein</fullName>
    </recommendedName>
</protein>
<gene>
    <name evidence="3" type="ORF">GCM10009745_14470</name>
</gene>
<dbReference type="EMBL" id="BAAANF010000004">
    <property type="protein sequence ID" value="GAA1672706.1"/>
    <property type="molecule type" value="Genomic_DNA"/>
</dbReference>
<dbReference type="PANTHER" id="PTHR47016:SF5">
    <property type="entry name" value="CLP DOMAIN SUPERFAMILY PROTEIN"/>
    <property type="match status" value="1"/>
</dbReference>
<name>A0ABN2GKE1_9ACTN</name>
<dbReference type="SUPFAM" id="SSF81923">
    <property type="entry name" value="Double Clp-N motif"/>
    <property type="match status" value="2"/>
</dbReference>
<evidence type="ECO:0000259" key="2">
    <source>
        <dbReference type="PROSITE" id="PS51903"/>
    </source>
</evidence>
<dbReference type="InterPro" id="IPR036628">
    <property type="entry name" value="Clp_N_dom_sf"/>
</dbReference>
<accession>A0ABN2GKE1</accession>
<comment type="caution">
    <text evidence="3">The sequence shown here is derived from an EMBL/GenBank/DDBJ whole genome shotgun (WGS) entry which is preliminary data.</text>
</comment>
<evidence type="ECO:0000313" key="3">
    <source>
        <dbReference type="EMBL" id="GAA1672706.1"/>
    </source>
</evidence>
<dbReference type="Proteomes" id="UP001500280">
    <property type="component" value="Unassembled WGS sequence"/>
</dbReference>
<dbReference type="InterPro" id="IPR004176">
    <property type="entry name" value="Clp_R_N"/>
</dbReference>
<keyword evidence="4" id="KW-1185">Reference proteome</keyword>
<dbReference type="PANTHER" id="PTHR47016">
    <property type="entry name" value="ATP-DEPENDENT CLP PROTEASE ATP-BINDING SUBUNIT CLPT1, CHLOROPLASTIC"/>
    <property type="match status" value="1"/>
</dbReference>
<evidence type="ECO:0000256" key="1">
    <source>
        <dbReference type="PROSITE-ProRule" id="PRU01251"/>
    </source>
</evidence>
<dbReference type="InterPro" id="IPR044217">
    <property type="entry name" value="CLPT1/2"/>
</dbReference>
<keyword evidence="1" id="KW-0677">Repeat</keyword>